<dbReference type="InterPro" id="IPR032004">
    <property type="entry name" value="DUF4790"/>
</dbReference>
<proteinExistence type="predicted"/>
<protein>
    <submittedName>
        <fullName evidence="2">Uncharacterized protein LOC115624228 isoform X1</fullName>
    </submittedName>
</protein>
<accession>A0A6J2THV5</accession>
<evidence type="ECO:0000313" key="2">
    <source>
        <dbReference type="RefSeq" id="XP_030374703.1"/>
    </source>
</evidence>
<sequence length="183" mass="21463">MNDCHILSRQRKRSASKSSLPGCVPSTLLPLSISEHSVPEHKLATATSNIFTHSSKKPSYYRYTQLDELWAQTDRVCNDEPDVSHHPSYTITKFSYNLNCHLRYKDATKRYNNQLKREIANFVASRRSICDQHFARSIFSYTSLWPPLHTKQEIEYFNRAFFQLTPKQKKRLNYLMKTNLSDV</sequence>
<keyword evidence="1" id="KW-1185">Reference proteome</keyword>
<dbReference type="AlphaFoldDB" id="A0A6J2THV5"/>
<gene>
    <name evidence="2" type="primary">LOC115624228</name>
</gene>
<dbReference type="OrthoDB" id="7675754at2759"/>
<dbReference type="Pfam" id="PF16037">
    <property type="entry name" value="DUF4790"/>
    <property type="match status" value="1"/>
</dbReference>
<dbReference type="GeneID" id="115624228"/>
<name>A0A6J2THV5_DROLE</name>
<organism evidence="1 2">
    <name type="scientific">Drosophila lebanonensis</name>
    <name type="common">Fruit fly</name>
    <name type="synonym">Scaptodrosophila lebanonensis</name>
    <dbReference type="NCBI Taxonomy" id="7225"/>
    <lineage>
        <taxon>Eukaryota</taxon>
        <taxon>Metazoa</taxon>
        <taxon>Ecdysozoa</taxon>
        <taxon>Arthropoda</taxon>
        <taxon>Hexapoda</taxon>
        <taxon>Insecta</taxon>
        <taxon>Pterygota</taxon>
        <taxon>Neoptera</taxon>
        <taxon>Endopterygota</taxon>
        <taxon>Diptera</taxon>
        <taxon>Brachycera</taxon>
        <taxon>Muscomorpha</taxon>
        <taxon>Ephydroidea</taxon>
        <taxon>Drosophilidae</taxon>
        <taxon>Scaptodrosophila</taxon>
    </lineage>
</organism>
<evidence type="ECO:0000313" key="1">
    <source>
        <dbReference type="Proteomes" id="UP000504634"/>
    </source>
</evidence>
<dbReference type="RefSeq" id="XP_030374703.1">
    <property type="nucleotide sequence ID" value="XM_030518843.1"/>
</dbReference>
<reference evidence="2" key="1">
    <citation type="submission" date="2025-08" db="UniProtKB">
        <authorList>
            <consortium name="RefSeq"/>
        </authorList>
    </citation>
    <scope>IDENTIFICATION</scope>
    <source>
        <strain evidence="2">11010-0011.00</strain>
        <tissue evidence="2">Whole body</tissue>
    </source>
</reference>
<dbReference type="Proteomes" id="UP000504634">
    <property type="component" value="Unplaced"/>
</dbReference>